<dbReference type="InterPro" id="IPR020843">
    <property type="entry name" value="ER"/>
</dbReference>
<dbReference type="SMART" id="SM00829">
    <property type="entry name" value="PKS_ER"/>
    <property type="match status" value="1"/>
</dbReference>
<dbReference type="SUPFAM" id="SSF51735">
    <property type="entry name" value="NAD(P)-binding Rossmann-fold domains"/>
    <property type="match status" value="1"/>
</dbReference>
<keyword evidence="3" id="KW-1185">Reference proteome</keyword>
<accession>A0ABM8GYD1</accession>
<feature type="domain" description="Enoyl reductase (ER)" evidence="1">
    <location>
        <begin position="10"/>
        <end position="323"/>
    </location>
</feature>
<proteinExistence type="predicted"/>
<dbReference type="InterPro" id="IPR011032">
    <property type="entry name" value="GroES-like_sf"/>
</dbReference>
<dbReference type="PANTHER" id="PTHR44013">
    <property type="entry name" value="ZINC-TYPE ALCOHOL DEHYDROGENASE-LIKE PROTEIN C16A3.02C"/>
    <property type="match status" value="1"/>
</dbReference>
<gene>
    <name evidence="2" type="ORF">GCM10025870_05730</name>
</gene>
<dbReference type="Proteomes" id="UP001321477">
    <property type="component" value="Chromosome"/>
</dbReference>
<dbReference type="Pfam" id="PF13602">
    <property type="entry name" value="ADH_zinc_N_2"/>
    <property type="match status" value="1"/>
</dbReference>
<dbReference type="PANTHER" id="PTHR44013:SF1">
    <property type="entry name" value="ZINC-TYPE ALCOHOL DEHYDROGENASE-LIKE PROTEIN C16A3.02C"/>
    <property type="match status" value="1"/>
</dbReference>
<dbReference type="EMBL" id="AP027734">
    <property type="protein sequence ID" value="BDZ53500.1"/>
    <property type="molecule type" value="Genomic_DNA"/>
</dbReference>
<evidence type="ECO:0000313" key="3">
    <source>
        <dbReference type="Proteomes" id="UP001321477"/>
    </source>
</evidence>
<sequence>MRALRYDRYGGPSRLRIVEAPIPVPAAGQVLVRVAASSVNSWDWDLLRGTLLARFGGPWRPEHPVLGADVSGEVVAVGAGVAEFAVGDAVWADLSDAGWGCFAEFVAADAAALRRRPAGVDPVTAAAVPQAGGLAWQALVGVAGLAAGEHVLVVGAGGGAGTFAVQLARHLGAGEVVGVDRAEKLGPVRELGATEMITADAGAALFAARSAPGSPRFDVIVDLVARHPLAAYRRLLRPGGRLVVVGGSLRTIAAVAATQGRPDGDGRELRLLAAQPNGGLDELGGLVASAALTPVVDAVVGLEGVAGALARIGAGAVVGKVVVVP</sequence>
<dbReference type="CDD" id="cd08267">
    <property type="entry name" value="MDR1"/>
    <property type="match status" value="1"/>
</dbReference>
<evidence type="ECO:0000259" key="1">
    <source>
        <dbReference type="SMART" id="SM00829"/>
    </source>
</evidence>
<dbReference type="InterPro" id="IPR036291">
    <property type="entry name" value="NAD(P)-bd_dom_sf"/>
</dbReference>
<dbReference type="SUPFAM" id="SSF50129">
    <property type="entry name" value="GroES-like"/>
    <property type="match status" value="1"/>
</dbReference>
<dbReference type="InterPro" id="IPR002364">
    <property type="entry name" value="Quin_OxRdtase/zeta-crystal_CS"/>
</dbReference>
<reference evidence="3" key="1">
    <citation type="journal article" date="2019" name="Int. J. Syst. Evol. Microbiol.">
        <title>The Global Catalogue of Microorganisms (GCM) 10K type strain sequencing project: providing services to taxonomists for standard genome sequencing and annotation.</title>
        <authorList>
            <consortium name="The Broad Institute Genomics Platform"/>
            <consortium name="The Broad Institute Genome Sequencing Center for Infectious Disease"/>
            <person name="Wu L."/>
            <person name="Ma J."/>
        </authorList>
    </citation>
    <scope>NUCLEOTIDE SEQUENCE [LARGE SCALE GENOMIC DNA]</scope>
    <source>
        <strain evidence="3">NBRC 109019</strain>
    </source>
</reference>
<name>A0ABM8GYD1_9MICO</name>
<dbReference type="Gene3D" id="3.90.180.10">
    <property type="entry name" value="Medium-chain alcohol dehydrogenases, catalytic domain"/>
    <property type="match status" value="1"/>
</dbReference>
<organism evidence="2 3">
    <name type="scientific">Agromyces marinus</name>
    <dbReference type="NCBI Taxonomy" id="1389020"/>
    <lineage>
        <taxon>Bacteria</taxon>
        <taxon>Bacillati</taxon>
        <taxon>Actinomycetota</taxon>
        <taxon>Actinomycetes</taxon>
        <taxon>Micrococcales</taxon>
        <taxon>Microbacteriaceae</taxon>
        <taxon>Agromyces</taxon>
    </lineage>
</organism>
<dbReference type="InterPro" id="IPR013154">
    <property type="entry name" value="ADH-like_N"/>
</dbReference>
<dbReference type="RefSeq" id="WP_234661439.1">
    <property type="nucleotide sequence ID" value="NZ_AP027734.1"/>
</dbReference>
<dbReference type="InterPro" id="IPR052733">
    <property type="entry name" value="Chloroplast_QOR"/>
</dbReference>
<protein>
    <submittedName>
        <fullName evidence="2">NADPH:quinone reductase</fullName>
    </submittedName>
</protein>
<evidence type="ECO:0000313" key="2">
    <source>
        <dbReference type="EMBL" id="BDZ53500.1"/>
    </source>
</evidence>
<dbReference type="Gene3D" id="3.40.50.720">
    <property type="entry name" value="NAD(P)-binding Rossmann-like Domain"/>
    <property type="match status" value="1"/>
</dbReference>
<dbReference type="Pfam" id="PF08240">
    <property type="entry name" value="ADH_N"/>
    <property type="match status" value="1"/>
</dbReference>
<dbReference type="PROSITE" id="PS01162">
    <property type="entry name" value="QOR_ZETA_CRYSTAL"/>
    <property type="match status" value="1"/>
</dbReference>